<dbReference type="RefSeq" id="WP_028533047.1">
    <property type="nucleotide sequence ID" value="NZ_JAMDLY010000011.1"/>
</dbReference>
<keyword evidence="1" id="KW-1133">Transmembrane helix</keyword>
<keyword evidence="3" id="KW-1185">Reference proteome</keyword>
<dbReference type="EMBL" id="JAMDLY010000011">
    <property type="protein sequence ID" value="MCY9529814.1"/>
    <property type="molecule type" value="Genomic_DNA"/>
</dbReference>
<keyword evidence="1" id="KW-0812">Transmembrane</keyword>
<gene>
    <name evidence="2" type="primary">tadA</name>
    <name evidence="2" type="ORF">M5X04_10770</name>
</gene>
<proteinExistence type="predicted"/>
<name>A0ABT4E7U1_PAEAL</name>
<dbReference type="Gene3D" id="3.40.50.300">
    <property type="entry name" value="P-loop containing nucleotide triphosphate hydrolases"/>
    <property type="match status" value="1"/>
</dbReference>
<accession>A0ABT4E7U1</accession>
<evidence type="ECO:0000313" key="2">
    <source>
        <dbReference type="EMBL" id="MCY9529814.1"/>
    </source>
</evidence>
<feature type="transmembrane region" description="Helical" evidence="1">
    <location>
        <begin position="6"/>
        <end position="28"/>
    </location>
</feature>
<reference evidence="2 3" key="1">
    <citation type="submission" date="2022-05" db="EMBL/GenBank/DDBJ databases">
        <title>Genome Sequencing of Bee-Associated Microbes.</title>
        <authorList>
            <person name="Dunlap C."/>
        </authorList>
    </citation>
    <scope>NUCLEOTIDE SEQUENCE [LARGE SCALE GENOMIC DNA]</scope>
    <source>
        <strain evidence="2 3">NRRL NRS-750</strain>
    </source>
</reference>
<dbReference type="SUPFAM" id="SSF52540">
    <property type="entry name" value="P-loop containing nucleoside triphosphate hydrolases"/>
    <property type="match status" value="2"/>
</dbReference>
<keyword evidence="1" id="KW-0472">Membrane</keyword>
<sequence length="640" mass="74433">MSIWSYLGFSILGVSVLFLAMFVYWRLFRNPSRHTSYRTMDEWTWDMLDQTVKDTFLAWTSDLPLDLYRNEEEYSREMKRRVSLRKTLRSCCGGDIADKEYIKEWIVDMLKEQIKLSKGNSEQLLPIDRPELLTSQDKFDLLLYAFKKRYSFDAFHRLIDKYGWSERKRIPMAQGVHQLHDAITEEDIDAAYRLERIQFSWEDRIWIIAQRLYQRYKGFSVIDEIRDMRIDGVSGGVSGIPDEAMTRGGYWQSSNTASPTKNQGDLVVGGLQRACDSVWIFYKGKSIKLSFLSFGSEAELRRVCHNIYKYQTPGSLTEADGYRINHMKDGSRVVVLRPPFAESWSFFVRKFDTQAVSLQQLIRDKNAELPTELLHFLMRGARVTAITGAQGSGKTTLLMALIQSIYAFYPLRVQEQAFELNLRKLYPSRNILTLRETERIAGQAGLDVQKKTDGTVHILGEVATDPVAAWMVQMAQVASLFTVFTHHAKTFPDLVLSLRNSLLKTGMFHNESIAEQQVSQVIHFDVHLSRDAEGKRYIERITECIPLLNHNEGEEMIDTQSDVNMTWDRYIESSQRVHRHMMRTRSFTYRNIIEYHQGRYYLVNPISVKQREAMEAEMTAEDKQRFRDWLAQEGGYPVAS</sequence>
<evidence type="ECO:0000256" key="1">
    <source>
        <dbReference type="SAM" id="Phobius"/>
    </source>
</evidence>
<comment type="caution">
    <text evidence="2">The sequence shown here is derived from an EMBL/GenBank/DDBJ whole genome shotgun (WGS) entry which is preliminary data.</text>
</comment>
<evidence type="ECO:0000313" key="3">
    <source>
        <dbReference type="Proteomes" id="UP001527090"/>
    </source>
</evidence>
<dbReference type="Proteomes" id="UP001527090">
    <property type="component" value="Unassembled WGS sequence"/>
</dbReference>
<organism evidence="2 3">
    <name type="scientific">Paenibacillus alvei</name>
    <name type="common">Bacillus alvei</name>
    <dbReference type="NCBI Taxonomy" id="44250"/>
    <lineage>
        <taxon>Bacteria</taxon>
        <taxon>Bacillati</taxon>
        <taxon>Bacillota</taxon>
        <taxon>Bacilli</taxon>
        <taxon>Bacillales</taxon>
        <taxon>Paenibacillaceae</taxon>
        <taxon>Paenibacillus</taxon>
    </lineage>
</organism>
<protein>
    <submittedName>
        <fullName evidence="2">Flp pilus assembly complex ATPase component TadA</fullName>
    </submittedName>
</protein>
<dbReference type="InterPro" id="IPR027417">
    <property type="entry name" value="P-loop_NTPase"/>
</dbReference>